<gene>
    <name evidence="1" type="ORF">SAMN05192589_102109</name>
</gene>
<dbReference type="EMBL" id="FMZC01000002">
    <property type="protein sequence ID" value="SDC40027.1"/>
    <property type="molecule type" value="Genomic_DNA"/>
</dbReference>
<dbReference type="AlphaFoldDB" id="A0A1G6LAE7"/>
<dbReference type="STRING" id="187868.SAMN05192589_102109"/>
<dbReference type="Proteomes" id="UP000198781">
    <property type="component" value="Unassembled WGS sequence"/>
</dbReference>
<protein>
    <submittedName>
        <fullName evidence="1">Uncharacterized protein</fullName>
    </submittedName>
</protein>
<sequence>MASLPDLRSMRRALRRLIAFAQAEGWEFVIRSDASRCLCKRGMPCIHLGAPSSFGKLARVRQGTASCRCRAAHARETGP</sequence>
<dbReference type="RefSeq" id="WP_092740314.1">
    <property type="nucleotide sequence ID" value="NZ_FMZC01000002.1"/>
</dbReference>
<proteinExistence type="predicted"/>
<organism evidence="1 2">
    <name type="scientific">Paracidovorax valerianellae</name>
    <dbReference type="NCBI Taxonomy" id="187868"/>
    <lineage>
        <taxon>Bacteria</taxon>
        <taxon>Pseudomonadati</taxon>
        <taxon>Pseudomonadota</taxon>
        <taxon>Betaproteobacteria</taxon>
        <taxon>Burkholderiales</taxon>
        <taxon>Comamonadaceae</taxon>
        <taxon>Paracidovorax</taxon>
    </lineage>
</organism>
<keyword evidence="2" id="KW-1185">Reference proteome</keyword>
<reference evidence="1 2" key="1">
    <citation type="submission" date="2016-10" db="EMBL/GenBank/DDBJ databases">
        <authorList>
            <person name="de Groot N.N."/>
        </authorList>
    </citation>
    <scope>NUCLEOTIDE SEQUENCE [LARGE SCALE GENOMIC DNA]</scope>
    <source>
        <strain evidence="1 2">DSM 16619</strain>
    </source>
</reference>
<name>A0A1G6LAE7_9BURK</name>
<accession>A0A1G6LAE7</accession>
<evidence type="ECO:0000313" key="2">
    <source>
        <dbReference type="Proteomes" id="UP000198781"/>
    </source>
</evidence>
<evidence type="ECO:0000313" key="1">
    <source>
        <dbReference type="EMBL" id="SDC40027.1"/>
    </source>
</evidence>